<dbReference type="EMBL" id="JACHIH010000038">
    <property type="protein sequence ID" value="MBB5049499.1"/>
    <property type="molecule type" value="Genomic_DNA"/>
</dbReference>
<sequence>MPDPQNDSLRSAAWRDSVSPNGPLDAQGAAISDDECLRRLEVAVGLHDVERLDEVASLIGRLAVPLEC</sequence>
<protein>
    <submittedName>
        <fullName evidence="2">Uncharacterized protein</fullName>
    </submittedName>
</protein>
<proteinExistence type="predicted"/>
<reference evidence="2 3" key="1">
    <citation type="submission" date="2020-08" db="EMBL/GenBank/DDBJ databases">
        <title>Genomic Encyclopedia of Type Strains, Phase IV (KMG-IV): sequencing the most valuable type-strain genomes for metagenomic binning, comparative biology and taxonomic classification.</title>
        <authorList>
            <person name="Goeker M."/>
        </authorList>
    </citation>
    <scope>NUCLEOTIDE SEQUENCE [LARGE SCALE GENOMIC DNA]</scope>
    <source>
        <strain evidence="2 3">DSM 12706</strain>
    </source>
</reference>
<feature type="region of interest" description="Disordered" evidence="1">
    <location>
        <begin position="1"/>
        <end position="28"/>
    </location>
</feature>
<organism evidence="2 3">
    <name type="scientific">Rhodopseudomonas rhenobacensis</name>
    <dbReference type="NCBI Taxonomy" id="87461"/>
    <lineage>
        <taxon>Bacteria</taxon>
        <taxon>Pseudomonadati</taxon>
        <taxon>Pseudomonadota</taxon>
        <taxon>Alphaproteobacteria</taxon>
        <taxon>Hyphomicrobiales</taxon>
        <taxon>Nitrobacteraceae</taxon>
        <taxon>Rhodopseudomonas</taxon>
    </lineage>
</organism>
<dbReference type="AlphaFoldDB" id="A0A7W7Z7S8"/>
<accession>A0A7W7Z7S8</accession>
<dbReference type="RefSeq" id="WP_184261805.1">
    <property type="nucleotide sequence ID" value="NZ_JACHIH010000038.1"/>
</dbReference>
<comment type="caution">
    <text evidence="2">The sequence shown here is derived from an EMBL/GenBank/DDBJ whole genome shotgun (WGS) entry which is preliminary data.</text>
</comment>
<name>A0A7W7Z7S8_9BRAD</name>
<evidence type="ECO:0000313" key="2">
    <source>
        <dbReference type="EMBL" id="MBB5049499.1"/>
    </source>
</evidence>
<keyword evidence="3" id="KW-1185">Reference proteome</keyword>
<evidence type="ECO:0000313" key="3">
    <source>
        <dbReference type="Proteomes" id="UP000542353"/>
    </source>
</evidence>
<gene>
    <name evidence="2" type="ORF">HNR60_004277</name>
</gene>
<evidence type="ECO:0000256" key="1">
    <source>
        <dbReference type="SAM" id="MobiDB-lite"/>
    </source>
</evidence>
<dbReference type="Proteomes" id="UP000542353">
    <property type="component" value="Unassembled WGS sequence"/>
</dbReference>